<organism evidence="1">
    <name type="scientific">Salmonella enterica subsp. enterica serovar Panama</name>
    <dbReference type="NCBI Taxonomy" id="29472"/>
    <lineage>
        <taxon>Bacteria</taxon>
        <taxon>Pseudomonadati</taxon>
        <taxon>Pseudomonadota</taxon>
        <taxon>Gammaproteobacteria</taxon>
        <taxon>Enterobacterales</taxon>
        <taxon>Enterobacteriaceae</taxon>
        <taxon>Salmonella</taxon>
    </lineage>
</organism>
<dbReference type="AlphaFoldDB" id="A0A636GAD9"/>
<sequence length="125" mass="12563">MTSDTLALTADADAASSDVFAAFWLTSAAAAEAAALVTEPAALISLVLAARAEADALFSDNAALLAAFSAASFIADMPREATSAASAASLDCCASNLNWFITSGVRYSAFVAVRKSFSVPSGESA</sequence>
<evidence type="ECO:0000313" key="1">
    <source>
        <dbReference type="EMBL" id="EDI0272402.1"/>
    </source>
</evidence>
<accession>A0A636GAD9</accession>
<protein>
    <submittedName>
        <fullName evidence="1">Uncharacterized protein</fullName>
    </submittedName>
</protein>
<dbReference type="EMBL" id="AAMJPF010000019">
    <property type="protein sequence ID" value="EDI0272402.1"/>
    <property type="molecule type" value="Genomic_DNA"/>
</dbReference>
<comment type="caution">
    <text evidence="1">The sequence shown here is derived from an EMBL/GenBank/DDBJ whole genome shotgun (WGS) entry which is preliminary data.</text>
</comment>
<proteinExistence type="predicted"/>
<reference evidence="1" key="1">
    <citation type="submission" date="2018-07" db="EMBL/GenBank/DDBJ databases">
        <authorList>
            <person name="Ashton P.M."/>
            <person name="Dallman T."/>
            <person name="Nair S."/>
            <person name="De Pinna E."/>
            <person name="Peters T."/>
            <person name="Grant K."/>
        </authorList>
    </citation>
    <scope>NUCLEOTIDE SEQUENCE</scope>
    <source>
        <strain evidence="1">333397</strain>
    </source>
</reference>
<name>A0A636GAD9_SALET</name>
<gene>
    <name evidence="1" type="ORF">CC707_14930</name>
</gene>